<feature type="compositionally biased region" description="Low complexity" evidence="1">
    <location>
        <begin position="43"/>
        <end position="53"/>
    </location>
</feature>
<protein>
    <recommendedName>
        <fullName evidence="4">Acyl-CoA carboxylase epsilon subunit-like protein</fullName>
    </recommendedName>
</protein>
<dbReference type="Proteomes" id="UP000579647">
    <property type="component" value="Unassembled WGS sequence"/>
</dbReference>
<comment type="caution">
    <text evidence="2">The sequence shown here is derived from an EMBL/GenBank/DDBJ whole genome shotgun (WGS) entry which is preliminary data.</text>
</comment>
<evidence type="ECO:0008006" key="4">
    <source>
        <dbReference type="Google" id="ProtNLM"/>
    </source>
</evidence>
<reference evidence="2 3" key="1">
    <citation type="submission" date="2020-08" db="EMBL/GenBank/DDBJ databases">
        <title>Sequencing the genomes of 1000 actinobacteria strains.</title>
        <authorList>
            <person name="Klenk H.-P."/>
        </authorList>
    </citation>
    <scope>NUCLEOTIDE SEQUENCE [LARGE SCALE GENOMIC DNA]</scope>
    <source>
        <strain evidence="2 3">DSM 44598</strain>
    </source>
</reference>
<gene>
    <name evidence="2" type="ORF">HNR07_004015</name>
</gene>
<dbReference type="InterPro" id="IPR032716">
    <property type="entry name" value="ACC_epsilon"/>
</dbReference>
<evidence type="ECO:0000256" key="1">
    <source>
        <dbReference type="SAM" id="MobiDB-lite"/>
    </source>
</evidence>
<sequence length="79" mass="8387">MSAPTDPRENAPHLAVVRGEPTEEELAVLTAVLTARAAAARAAAEAPGPERPVSGWRDRSCGMRAPLRPGPSAWRMSTR</sequence>
<accession>A0A840WRW9</accession>
<keyword evidence="3" id="KW-1185">Reference proteome</keyword>
<dbReference type="GO" id="GO:0004658">
    <property type="term" value="F:propionyl-CoA carboxylase activity"/>
    <property type="evidence" value="ECO:0007669"/>
    <property type="project" value="InterPro"/>
</dbReference>
<dbReference type="AlphaFoldDB" id="A0A840WRW9"/>
<proteinExistence type="predicted"/>
<dbReference type="EMBL" id="JACHDO010000001">
    <property type="protein sequence ID" value="MBB5492878.1"/>
    <property type="molecule type" value="Genomic_DNA"/>
</dbReference>
<organism evidence="2 3">
    <name type="scientific">Nocardiopsis metallicus</name>
    <dbReference type="NCBI Taxonomy" id="179819"/>
    <lineage>
        <taxon>Bacteria</taxon>
        <taxon>Bacillati</taxon>
        <taxon>Actinomycetota</taxon>
        <taxon>Actinomycetes</taxon>
        <taxon>Streptosporangiales</taxon>
        <taxon>Nocardiopsidaceae</taxon>
        <taxon>Nocardiopsis</taxon>
    </lineage>
</organism>
<dbReference type="RefSeq" id="WP_184366230.1">
    <property type="nucleotide sequence ID" value="NZ_JACHDO010000001.1"/>
</dbReference>
<dbReference type="GO" id="GO:0003989">
    <property type="term" value="F:acetyl-CoA carboxylase activity"/>
    <property type="evidence" value="ECO:0007669"/>
    <property type="project" value="InterPro"/>
</dbReference>
<evidence type="ECO:0000313" key="3">
    <source>
        <dbReference type="Proteomes" id="UP000579647"/>
    </source>
</evidence>
<feature type="region of interest" description="Disordered" evidence="1">
    <location>
        <begin position="43"/>
        <end position="79"/>
    </location>
</feature>
<dbReference type="Pfam" id="PF13822">
    <property type="entry name" value="ACC_epsilon"/>
    <property type="match status" value="1"/>
</dbReference>
<name>A0A840WRW9_9ACTN</name>
<evidence type="ECO:0000313" key="2">
    <source>
        <dbReference type="EMBL" id="MBB5492878.1"/>
    </source>
</evidence>